<keyword evidence="3" id="KW-0804">Transcription</keyword>
<dbReference type="Pfam" id="PF20240">
    <property type="entry name" value="DUF6597"/>
    <property type="match status" value="1"/>
</dbReference>
<dbReference type="InterPro" id="IPR018062">
    <property type="entry name" value="HTH_AraC-typ_CS"/>
</dbReference>
<dbReference type="PROSITE" id="PS00041">
    <property type="entry name" value="HTH_ARAC_FAMILY_1"/>
    <property type="match status" value="1"/>
</dbReference>
<proteinExistence type="predicted"/>
<dbReference type="Gene3D" id="1.10.10.60">
    <property type="entry name" value="Homeodomain-like"/>
    <property type="match status" value="1"/>
</dbReference>
<protein>
    <submittedName>
        <fullName evidence="5">Helix-turn-helix transcriptional regulator</fullName>
    </submittedName>
</protein>
<dbReference type="GO" id="GO:0043565">
    <property type="term" value="F:sequence-specific DNA binding"/>
    <property type="evidence" value="ECO:0007669"/>
    <property type="project" value="InterPro"/>
</dbReference>
<sequence>MHPPTTAYSERPSTVIAGAVVWTRTVLSANELPVLPDGCMDLLWMDGRLRVAGPDSRAASGPSRIGTRVHGMRFFPGTAPALLGVPGRELRDTRVELDELWPAALARRSVDTVAAAADPLIGLEAVAFERAAATEPPDPVLPWIVTRLGAGDSVAEIADAAGFSERQLRRMSLSAFGYGPKTLGRILRLQRALALIRAGKSFAETAAHAGYADQPHLARDVREFAGMPLRQLLSVQECNAA</sequence>
<dbReference type="InterPro" id="IPR046532">
    <property type="entry name" value="DUF6597"/>
</dbReference>
<evidence type="ECO:0000313" key="5">
    <source>
        <dbReference type="EMBL" id="NNH73316.1"/>
    </source>
</evidence>
<comment type="caution">
    <text evidence="5">The sequence shown here is derived from an EMBL/GenBank/DDBJ whole genome shotgun (WGS) entry which is preliminary data.</text>
</comment>
<dbReference type="PROSITE" id="PS01124">
    <property type="entry name" value="HTH_ARAC_FAMILY_2"/>
    <property type="match status" value="1"/>
</dbReference>
<dbReference type="PANTHER" id="PTHR46796:SF15">
    <property type="entry name" value="BLL1074 PROTEIN"/>
    <property type="match status" value="1"/>
</dbReference>
<keyword evidence="1" id="KW-0805">Transcription regulation</keyword>
<dbReference type="Proteomes" id="UP000586827">
    <property type="component" value="Unassembled WGS sequence"/>
</dbReference>
<feature type="domain" description="HTH araC/xylS-type" evidence="4">
    <location>
        <begin position="138"/>
        <end position="235"/>
    </location>
</feature>
<dbReference type="Pfam" id="PF12833">
    <property type="entry name" value="HTH_18"/>
    <property type="match status" value="1"/>
</dbReference>
<accession>A0A849C6F8</accession>
<evidence type="ECO:0000256" key="2">
    <source>
        <dbReference type="ARBA" id="ARBA00023125"/>
    </source>
</evidence>
<reference evidence="5 6" key="1">
    <citation type="submission" date="2020-05" db="EMBL/GenBank/DDBJ databases">
        <title>MicrobeNet Type strains.</title>
        <authorList>
            <person name="Nicholson A.C."/>
        </authorList>
    </citation>
    <scope>NUCLEOTIDE SEQUENCE [LARGE SCALE GENOMIC DNA]</scope>
    <source>
        <strain evidence="5 6">JCM 3224</strain>
    </source>
</reference>
<dbReference type="EMBL" id="JABELX010000010">
    <property type="protein sequence ID" value="NNH73316.1"/>
    <property type="molecule type" value="Genomic_DNA"/>
</dbReference>
<evidence type="ECO:0000256" key="3">
    <source>
        <dbReference type="ARBA" id="ARBA00023163"/>
    </source>
</evidence>
<keyword evidence="6" id="KW-1185">Reference proteome</keyword>
<dbReference type="GO" id="GO:0003700">
    <property type="term" value="F:DNA-binding transcription factor activity"/>
    <property type="evidence" value="ECO:0007669"/>
    <property type="project" value="InterPro"/>
</dbReference>
<dbReference type="SMART" id="SM00342">
    <property type="entry name" value="HTH_ARAC"/>
    <property type="match status" value="1"/>
</dbReference>
<evidence type="ECO:0000313" key="6">
    <source>
        <dbReference type="Proteomes" id="UP000586827"/>
    </source>
</evidence>
<evidence type="ECO:0000256" key="1">
    <source>
        <dbReference type="ARBA" id="ARBA00023015"/>
    </source>
</evidence>
<organism evidence="5 6">
    <name type="scientific">Nocardia uniformis</name>
    <dbReference type="NCBI Taxonomy" id="53432"/>
    <lineage>
        <taxon>Bacteria</taxon>
        <taxon>Bacillati</taxon>
        <taxon>Actinomycetota</taxon>
        <taxon>Actinomycetes</taxon>
        <taxon>Mycobacteriales</taxon>
        <taxon>Nocardiaceae</taxon>
        <taxon>Nocardia</taxon>
    </lineage>
</organism>
<dbReference type="AlphaFoldDB" id="A0A849C6F8"/>
<keyword evidence="2" id="KW-0238">DNA-binding</keyword>
<dbReference type="PANTHER" id="PTHR46796">
    <property type="entry name" value="HTH-TYPE TRANSCRIPTIONAL ACTIVATOR RHAS-RELATED"/>
    <property type="match status" value="1"/>
</dbReference>
<evidence type="ECO:0000259" key="4">
    <source>
        <dbReference type="PROSITE" id="PS01124"/>
    </source>
</evidence>
<gene>
    <name evidence="5" type="ORF">HLB23_26250</name>
</gene>
<dbReference type="InterPro" id="IPR050204">
    <property type="entry name" value="AraC_XylS_family_regulators"/>
</dbReference>
<dbReference type="InterPro" id="IPR018060">
    <property type="entry name" value="HTH_AraC"/>
</dbReference>
<name>A0A849C6F8_9NOCA</name>